<evidence type="ECO:0000313" key="3">
    <source>
        <dbReference type="Proteomes" id="UP000541352"/>
    </source>
</evidence>
<dbReference type="RefSeq" id="WP_183970873.1">
    <property type="nucleotide sequence ID" value="NZ_JACIBY010000001.1"/>
</dbReference>
<evidence type="ECO:0000256" key="1">
    <source>
        <dbReference type="PIRSR" id="PIRSR607822-1"/>
    </source>
</evidence>
<dbReference type="AlphaFoldDB" id="A0A7W5ZF48"/>
<dbReference type="Pfam" id="PF05147">
    <property type="entry name" value="LANC_like"/>
    <property type="match status" value="1"/>
</dbReference>
<dbReference type="SMART" id="SM01260">
    <property type="entry name" value="LANC_like"/>
    <property type="match status" value="1"/>
</dbReference>
<dbReference type="Gene3D" id="1.50.10.20">
    <property type="match status" value="1"/>
</dbReference>
<comment type="caution">
    <text evidence="2">The sequence shown here is derived from an EMBL/GenBank/DDBJ whole genome shotgun (WGS) entry which is preliminary data.</text>
</comment>
<dbReference type="PRINTS" id="PR01950">
    <property type="entry name" value="LANCSUPER"/>
</dbReference>
<keyword evidence="3" id="KW-1185">Reference proteome</keyword>
<evidence type="ECO:0000313" key="2">
    <source>
        <dbReference type="EMBL" id="MBB3836076.1"/>
    </source>
</evidence>
<reference evidence="2 3" key="1">
    <citation type="submission" date="2020-08" db="EMBL/GenBank/DDBJ databases">
        <title>Genomic Encyclopedia of Type Strains, Phase IV (KMG-IV): sequencing the most valuable type-strain genomes for metagenomic binning, comparative biology and taxonomic classification.</title>
        <authorList>
            <person name="Goeker M."/>
        </authorList>
    </citation>
    <scope>NUCLEOTIDE SEQUENCE [LARGE SCALE GENOMIC DNA]</scope>
    <source>
        <strain evidence="2 3">DSM 17976</strain>
    </source>
</reference>
<feature type="binding site" evidence="1">
    <location>
        <position position="267"/>
    </location>
    <ligand>
        <name>Zn(2+)</name>
        <dbReference type="ChEBI" id="CHEBI:29105"/>
    </ligand>
</feature>
<keyword evidence="1" id="KW-0479">Metal-binding</keyword>
<dbReference type="EMBL" id="JACIBY010000001">
    <property type="protein sequence ID" value="MBB3836076.1"/>
    <property type="molecule type" value="Genomic_DNA"/>
</dbReference>
<dbReference type="GO" id="GO:0031179">
    <property type="term" value="P:peptide modification"/>
    <property type="evidence" value="ECO:0007669"/>
    <property type="project" value="InterPro"/>
</dbReference>
<feature type="binding site" evidence="1">
    <location>
        <position position="317"/>
    </location>
    <ligand>
        <name>Zn(2+)</name>
        <dbReference type="ChEBI" id="CHEBI:29105"/>
    </ligand>
</feature>
<proteinExistence type="predicted"/>
<dbReference type="SUPFAM" id="SSF158745">
    <property type="entry name" value="LanC-like"/>
    <property type="match status" value="1"/>
</dbReference>
<gene>
    <name evidence="2" type="ORF">FHS57_000058</name>
</gene>
<dbReference type="GO" id="GO:0046872">
    <property type="term" value="F:metal ion binding"/>
    <property type="evidence" value="ECO:0007669"/>
    <property type="project" value="UniProtKB-KW"/>
</dbReference>
<dbReference type="Proteomes" id="UP000541352">
    <property type="component" value="Unassembled WGS sequence"/>
</dbReference>
<accession>A0A7W5ZF48</accession>
<feature type="binding site" evidence="1">
    <location>
        <position position="316"/>
    </location>
    <ligand>
        <name>Zn(2+)</name>
        <dbReference type="ChEBI" id="CHEBI:29105"/>
    </ligand>
</feature>
<dbReference type="InterPro" id="IPR007822">
    <property type="entry name" value="LANC-like"/>
</dbReference>
<dbReference type="PRINTS" id="PR01955">
    <property type="entry name" value="LANCFRANKIA"/>
</dbReference>
<name>A0A7W5ZF48_9BACT</name>
<organism evidence="2 3">
    <name type="scientific">Runella defluvii</name>
    <dbReference type="NCBI Taxonomy" id="370973"/>
    <lineage>
        <taxon>Bacteria</taxon>
        <taxon>Pseudomonadati</taxon>
        <taxon>Bacteroidota</taxon>
        <taxon>Cytophagia</taxon>
        <taxon>Cytophagales</taxon>
        <taxon>Spirosomataceae</taxon>
        <taxon>Runella</taxon>
    </lineage>
</organism>
<sequence>MTSVYTLTSEDFSADCRTILDRIYHHIAGQPTDGHASLLGGQMGYALFEAYYHRHFGIKDDGRIWERVSSSLNAIQEGKLIHSFAGGIAGVAWGFLHLFNEGLLQDDEIDPQSIVEDLDEGLFESAMLLLADGNFDYLHGALGVCLYFLERTPSPKITSYIDQIVEQLSLVAVRFPSGSITWEFDDFGRRGSSSPSLYNLGLSHGTASIVAILTLLYEKGHAPARCKELIAGALRWMWNVRNKSAQSVFPSVVQANAPDQESRLAWCYGDLGIANTFLLAGQKLQNEFWVEIAEQTIIRAAARRGRDVAMKDAALCHGTLGAAYLFGKFAKAFPQHLLEPTETYWLSKTFDYVQPTESSDVFLSYNGERYESNLSLLDGEASIGMALLTYLGAARAWERFLLLS</sequence>
<keyword evidence="1" id="KW-0862">Zinc</keyword>
<protein>
    <submittedName>
        <fullName evidence="2">Lantibiotic modifying enzyme</fullName>
    </submittedName>
</protein>